<dbReference type="Gene3D" id="3.30.40.10">
    <property type="entry name" value="Zinc/RING finger domain, C3HC4 (zinc finger)"/>
    <property type="match status" value="1"/>
</dbReference>
<sequence>MATAMAVCEVCDEDFDSKDHKPLCLTCGHTFCVSCIRSLPAVYGVKSCPKCRKKIDKPINGLLVNYIVIPSKNKACKRKRSTESECLCSQHKRQLNYLCVNCTEFVCFTCTRDIHSTCTIEVLDELHQNANVDSMAIIRSLLMDKICKLQKKKRVTGDTLTLMDNFIDLKTDVKRWDDSLQDQIVSTNSDLEAWDDLASCVDKENSVKEILHRLKSETSGNTSMLPEITKLLNSANQIIKRLE</sequence>
<keyword evidence="2 4" id="KW-0863">Zinc-finger</keyword>
<dbReference type="AlphaFoldDB" id="A0A8B7PDE9"/>
<reference evidence="8" key="1">
    <citation type="submission" date="2025-08" db="UniProtKB">
        <authorList>
            <consortium name="RefSeq"/>
        </authorList>
    </citation>
    <scope>IDENTIFICATION</scope>
    <source>
        <tissue evidence="8">Whole organism</tissue>
    </source>
</reference>
<dbReference type="InterPro" id="IPR001841">
    <property type="entry name" value="Znf_RING"/>
</dbReference>
<evidence type="ECO:0000256" key="2">
    <source>
        <dbReference type="ARBA" id="ARBA00022771"/>
    </source>
</evidence>
<gene>
    <name evidence="8" type="primary">LOC108679207</name>
</gene>
<feature type="domain" description="RING-type" evidence="5">
    <location>
        <begin position="8"/>
        <end position="52"/>
    </location>
</feature>
<dbReference type="SMART" id="SM00184">
    <property type="entry name" value="RING"/>
    <property type="match status" value="1"/>
</dbReference>
<evidence type="ECO:0000259" key="5">
    <source>
        <dbReference type="PROSITE" id="PS50089"/>
    </source>
</evidence>
<dbReference type="PROSITE" id="PS00518">
    <property type="entry name" value="ZF_RING_1"/>
    <property type="match status" value="1"/>
</dbReference>
<dbReference type="InterPro" id="IPR027370">
    <property type="entry name" value="Znf-RING_euk"/>
</dbReference>
<evidence type="ECO:0000259" key="6">
    <source>
        <dbReference type="PROSITE" id="PS50119"/>
    </source>
</evidence>
<dbReference type="SUPFAM" id="SSF57845">
    <property type="entry name" value="B-box zinc-binding domain"/>
    <property type="match status" value="1"/>
</dbReference>
<dbReference type="GO" id="GO:0008270">
    <property type="term" value="F:zinc ion binding"/>
    <property type="evidence" value="ECO:0007669"/>
    <property type="project" value="UniProtKB-KW"/>
</dbReference>
<evidence type="ECO:0000256" key="1">
    <source>
        <dbReference type="ARBA" id="ARBA00022723"/>
    </source>
</evidence>
<accession>A0A8B7PDE9</accession>
<evidence type="ECO:0000313" key="7">
    <source>
        <dbReference type="Proteomes" id="UP000694843"/>
    </source>
</evidence>
<organism evidence="7 8">
    <name type="scientific">Hyalella azteca</name>
    <name type="common">Amphipod</name>
    <dbReference type="NCBI Taxonomy" id="294128"/>
    <lineage>
        <taxon>Eukaryota</taxon>
        <taxon>Metazoa</taxon>
        <taxon>Ecdysozoa</taxon>
        <taxon>Arthropoda</taxon>
        <taxon>Crustacea</taxon>
        <taxon>Multicrustacea</taxon>
        <taxon>Malacostraca</taxon>
        <taxon>Eumalacostraca</taxon>
        <taxon>Peracarida</taxon>
        <taxon>Amphipoda</taxon>
        <taxon>Senticaudata</taxon>
        <taxon>Talitrida</taxon>
        <taxon>Talitroidea</taxon>
        <taxon>Hyalellidae</taxon>
        <taxon>Hyalella</taxon>
    </lineage>
</organism>
<dbReference type="KEGG" id="hazt:108679207"/>
<dbReference type="OrthoDB" id="6270329at2759"/>
<dbReference type="Proteomes" id="UP000694843">
    <property type="component" value="Unplaced"/>
</dbReference>
<dbReference type="RefSeq" id="XP_018023296.1">
    <property type="nucleotide sequence ID" value="XM_018167807.2"/>
</dbReference>
<dbReference type="PROSITE" id="PS50119">
    <property type="entry name" value="ZF_BBOX"/>
    <property type="match status" value="1"/>
</dbReference>
<dbReference type="SUPFAM" id="SSF57850">
    <property type="entry name" value="RING/U-box"/>
    <property type="match status" value="1"/>
</dbReference>
<keyword evidence="1" id="KW-0479">Metal-binding</keyword>
<evidence type="ECO:0000256" key="4">
    <source>
        <dbReference type="PROSITE-ProRule" id="PRU00024"/>
    </source>
</evidence>
<dbReference type="PANTHER" id="PTHR24103">
    <property type="entry name" value="E3 UBIQUITIN-PROTEIN LIGASE TRIM"/>
    <property type="match status" value="1"/>
</dbReference>
<keyword evidence="3" id="KW-0862">Zinc</keyword>
<protein>
    <submittedName>
        <fullName evidence="8">E3 ubiquitin-protein ligase TRIM31</fullName>
    </submittedName>
</protein>
<dbReference type="InterPro" id="IPR013083">
    <property type="entry name" value="Znf_RING/FYVE/PHD"/>
</dbReference>
<evidence type="ECO:0000313" key="8">
    <source>
        <dbReference type="RefSeq" id="XP_018023296.1"/>
    </source>
</evidence>
<dbReference type="InterPro" id="IPR017907">
    <property type="entry name" value="Znf_RING_CS"/>
</dbReference>
<name>A0A8B7PDE9_HYAAZ</name>
<keyword evidence="7" id="KW-1185">Reference proteome</keyword>
<feature type="domain" description="B box-type" evidence="6">
    <location>
        <begin position="83"/>
        <end position="117"/>
    </location>
</feature>
<dbReference type="PROSITE" id="PS50089">
    <property type="entry name" value="ZF_RING_2"/>
    <property type="match status" value="1"/>
</dbReference>
<dbReference type="Pfam" id="PF13445">
    <property type="entry name" value="zf-RING_UBOX"/>
    <property type="match status" value="1"/>
</dbReference>
<dbReference type="InterPro" id="IPR000315">
    <property type="entry name" value="Znf_B-box"/>
</dbReference>
<proteinExistence type="predicted"/>
<dbReference type="GeneID" id="108679207"/>
<evidence type="ECO:0000256" key="3">
    <source>
        <dbReference type="ARBA" id="ARBA00022833"/>
    </source>
</evidence>
<dbReference type="InterPro" id="IPR050143">
    <property type="entry name" value="TRIM/RBCC"/>
</dbReference>